<evidence type="ECO:0000259" key="12">
    <source>
        <dbReference type="PROSITE" id="PS51192"/>
    </source>
</evidence>
<dbReference type="GO" id="GO:0016787">
    <property type="term" value="F:hydrolase activity"/>
    <property type="evidence" value="ECO:0007669"/>
    <property type="project" value="UniProtKB-KW"/>
</dbReference>
<sequence>MSGSAQDPVELAPDSSPSASGTSLESYSNKRAKSEVEPHTFRQGLEAYQYQAPSQSGTPSQGTGELSSMVHNVPTIPLHADSMAQVPFPSVSAPTPQRSAAAPSDSILQIKATRLARLFSSYTVEQCADVLRASNYDLGEAIEKLRPKKVAPPPPLPTQTVLAPRPVQHHVSAPFHAQASAPTRAPKRPAKRKSRAISDSDTDGSVSLDDASSDEEEFGDVDERYLQQQQQALAWFNTCEKSSLVDTINCSPEQADKIISLRPFDTVDEVHEKLGDKSAKGVSPRLFTNCVELMAGYMEVDEVLTKCEAIGSQISEAMSTWRTNEEKASDEGSGALSFSQIQRDGTKRENYLDKQPSNLAKGVVLKDYQLIGISWLNLLYLKDTSCILADEMGLGKTCQVISFLAHLKETNMRKGPHLIVAPSSVLENWSREFQHFCPALKVEVYYGSQAERRDLRIDLKHREDYDVILTTYDMATGNHDDQSFLRKRGFDVCVFDEGHMLKNRKSQKYAKLLRISGRWRLLLTGTPLQNNLQELVSLLNFILPDYFTDVEEALAAIFKVKQGASTTQLSQQRVERAKRMMQPFVLRRRKDQVLRGLTQKTERVELCDMTERQAELYKSVLQRTSATIMEESSGKKGAAKDTTNVLMDLRKAANHPLLFRALYDDKKIAALARDYIREPEHAEENLQHLREDFAINTDAELSLLARSWKSTQKHMLPEKAWMDSGKILSLRKIIDEVVSKGDRMLIFSQFTSVLDILCVCLEFMGVKYVGFTGQTNVGDRQHLVDQFTNDPSIPVFLLSTRAGGLGINLVAANWVVLFDQDFNPQNDKQATDRCYRIGQTKPVTVVKLISRGTIDEDVLSLAQRKLELAERVSGQANAEGDEEQLESEMKNQITSSLLAQVRERAGTSSS</sequence>
<comment type="similarity">
    <text evidence="2">Belongs to the SNF2/RAD54 helicase family.</text>
</comment>
<dbReference type="GO" id="GO:0005524">
    <property type="term" value="F:ATP binding"/>
    <property type="evidence" value="ECO:0007669"/>
    <property type="project" value="UniProtKB-KW"/>
</dbReference>
<evidence type="ECO:0000256" key="11">
    <source>
        <dbReference type="SAM" id="MobiDB-lite"/>
    </source>
</evidence>
<dbReference type="FunFam" id="3.40.50.10810:FF:000014">
    <property type="entry name" value="SWI/SNF-related matrix-associated actin-dependent regulator of chromatin subfamily A containing DEAD/H box 1"/>
    <property type="match status" value="1"/>
</dbReference>
<dbReference type="GO" id="GO:0005634">
    <property type="term" value="C:nucleus"/>
    <property type="evidence" value="ECO:0007669"/>
    <property type="project" value="UniProtKB-SubCell"/>
</dbReference>
<dbReference type="Pfam" id="PF00176">
    <property type="entry name" value="SNF2-rel_dom"/>
    <property type="match status" value="1"/>
</dbReference>
<dbReference type="SUPFAM" id="SSF52540">
    <property type="entry name" value="P-loop containing nucleoside triphosphate hydrolases"/>
    <property type="match status" value="2"/>
</dbReference>
<feature type="region of interest" description="Disordered" evidence="11">
    <location>
        <begin position="1"/>
        <end position="68"/>
    </location>
</feature>
<keyword evidence="9" id="KW-0238">DNA-binding</keyword>
<dbReference type="OrthoDB" id="5857104at2759"/>
<dbReference type="Gene3D" id="3.40.50.300">
    <property type="entry name" value="P-loop containing nucleotide triphosphate hydrolases"/>
    <property type="match status" value="1"/>
</dbReference>
<dbReference type="GO" id="GO:0003677">
    <property type="term" value="F:DNA binding"/>
    <property type="evidence" value="ECO:0007669"/>
    <property type="project" value="UniProtKB-KW"/>
</dbReference>
<dbReference type="OMA" id="IQDKWAA"/>
<name>A0A1M8A2E6_MALS4</name>
<feature type="compositionally biased region" description="Basic residues" evidence="11">
    <location>
        <begin position="185"/>
        <end position="195"/>
    </location>
</feature>
<accession>A0A1M8A2E6</accession>
<keyword evidence="15" id="KW-1185">Reference proteome</keyword>
<dbReference type="InterPro" id="IPR001650">
    <property type="entry name" value="Helicase_C-like"/>
</dbReference>
<evidence type="ECO:0000256" key="6">
    <source>
        <dbReference type="ARBA" id="ARBA00022806"/>
    </source>
</evidence>
<reference evidence="15" key="1">
    <citation type="journal article" date="2017" name="Nucleic Acids Res.">
        <title>Proteogenomics produces comprehensive and highly accurate protein-coding gene annotation in a complete genome assembly of Malassezia sympodialis.</title>
        <authorList>
            <person name="Zhu Y."/>
            <person name="Engstroem P.G."/>
            <person name="Tellgren-Roth C."/>
            <person name="Baudo C.D."/>
            <person name="Kennell J.C."/>
            <person name="Sun S."/>
            <person name="Billmyre R.B."/>
            <person name="Schroeder M.S."/>
            <person name="Andersson A."/>
            <person name="Holm T."/>
            <person name="Sigurgeirsson B."/>
            <person name="Wu G."/>
            <person name="Sankaranarayanan S.R."/>
            <person name="Siddharthan R."/>
            <person name="Sanyal K."/>
            <person name="Lundeberg J."/>
            <person name="Nystedt B."/>
            <person name="Boekhout T."/>
            <person name="Dawson T.L. Jr."/>
            <person name="Heitman J."/>
            <person name="Scheynius A."/>
            <person name="Lehtioe J."/>
        </authorList>
    </citation>
    <scope>NUCLEOTIDE SEQUENCE [LARGE SCALE GENOMIC DNA]</scope>
    <source>
        <strain evidence="15">ATCC 42132</strain>
    </source>
</reference>
<dbReference type="AlphaFoldDB" id="A0A1M8A2E6"/>
<keyword evidence="8" id="KW-0156">Chromatin regulator</keyword>
<gene>
    <name evidence="14" type="ORF">MSYG_0927</name>
</gene>
<keyword evidence="6" id="KW-0347">Helicase</keyword>
<evidence type="ECO:0000256" key="10">
    <source>
        <dbReference type="ARBA" id="ARBA00023242"/>
    </source>
</evidence>
<evidence type="ECO:0000256" key="9">
    <source>
        <dbReference type="ARBA" id="ARBA00023125"/>
    </source>
</evidence>
<feature type="compositionally biased region" description="Polar residues" evidence="11">
    <location>
        <begin position="51"/>
        <end position="68"/>
    </location>
</feature>
<organism evidence="14 15">
    <name type="scientific">Malassezia sympodialis (strain ATCC 42132)</name>
    <name type="common">Atopic eczema-associated yeast</name>
    <dbReference type="NCBI Taxonomy" id="1230383"/>
    <lineage>
        <taxon>Eukaryota</taxon>
        <taxon>Fungi</taxon>
        <taxon>Dikarya</taxon>
        <taxon>Basidiomycota</taxon>
        <taxon>Ustilaginomycotina</taxon>
        <taxon>Malasseziomycetes</taxon>
        <taxon>Malasseziales</taxon>
        <taxon>Malasseziaceae</taxon>
        <taxon>Malassezia</taxon>
    </lineage>
</organism>
<evidence type="ECO:0000256" key="1">
    <source>
        <dbReference type="ARBA" id="ARBA00004123"/>
    </source>
</evidence>
<dbReference type="InterPro" id="IPR049730">
    <property type="entry name" value="SNF2/RAD54-like_C"/>
</dbReference>
<proteinExistence type="inferred from homology"/>
<keyword evidence="5" id="KW-0378">Hydrolase</keyword>
<dbReference type="CDD" id="cd18793">
    <property type="entry name" value="SF2_C_SNF"/>
    <property type="match status" value="1"/>
</dbReference>
<dbReference type="InterPro" id="IPR014001">
    <property type="entry name" value="Helicase_ATP-bd"/>
</dbReference>
<dbReference type="VEuPathDB" id="FungiDB:MSYG_0927"/>
<dbReference type="CDD" id="cd17998">
    <property type="entry name" value="DEXHc_SMARCAD1"/>
    <property type="match status" value="1"/>
</dbReference>
<dbReference type="SMART" id="SM00490">
    <property type="entry name" value="HELICc"/>
    <property type="match status" value="1"/>
</dbReference>
<feature type="region of interest" description="Disordered" evidence="11">
    <location>
        <begin position="173"/>
        <end position="219"/>
    </location>
</feature>
<dbReference type="InterPro" id="IPR027417">
    <property type="entry name" value="P-loop_NTPase"/>
</dbReference>
<dbReference type="SMART" id="SM00487">
    <property type="entry name" value="DEXDc"/>
    <property type="match status" value="1"/>
</dbReference>
<dbReference type="PANTHER" id="PTHR10799">
    <property type="entry name" value="SNF2/RAD54 HELICASE FAMILY"/>
    <property type="match status" value="1"/>
</dbReference>
<feature type="domain" description="Helicase C-terminal" evidence="13">
    <location>
        <begin position="729"/>
        <end position="889"/>
    </location>
</feature>
<evidence type="ECO:0000256" key="8">
    <source>
        <dbReference type="ARBA" id="ARBA00022853"/>
    </source>
</evidence>
<dbReference type="GO" id="GO:0003678">
    <property type="term" value="F:DNA helicase activity"/>
    <property type="evidence" value="ECO:0007669"/>
    <property type="project" value="UniProtKB-EC"/>
</dbReference>
<protein>
    <recommendedName>
        <fullName evidence="3">DNA helicase</fullName>
        <ecNumber evidence="3">3.6.4.12</ecNumber>
    </recommendedName>
</protein>
<dbReference type="Proteomes" id="UP000186303">
    <property type="component" value="Chromosome 2"/>
</dbReference>
<evidence type="ECO:0000256" key="3">
    <source>
        <dbReference type="ARBA" id="ARBA00012551"/>
    </source>
</evidence>
<dbReference type="Pfam" id="PF00271">
    <property type="entry name" value="Helicase_C"/>
    <property type="match status" value="1"/>
</dbReference>
<keyword evidence="7" id="KW-0067">ATP-binding</keyword>
<dbReference type="GO" id="GO:0005694">
    <property type="term" value="C:chromosome"/>
    <property type="evidence" value="ECO:0007669"/>
    <property type="project" value="UniProtKB-ARBA"/>
</dbReference>
<evidence type="ECO:0000256" key="5">
    <source>
        <dbReference type="ARBA" id="ARBA00022801"/>
    </source>
</evidence>
<dbReference type="InterPro" id="IPR000330">
    <property type="entry name" value="SNF2_N"/>
</dbReference>
<keyword evidence="4" id="KW-0547">Nucleotide-binding</keyword>
<dbReference type="InterPro" id="IPR038718">
    <property type="entry name" value="SNF2-like_sf"/>
</dbReference>
<feature type="domain" description="Helicase ATP-binding" evidence="12">
    <location>
        <begin position="377"/>
        <end position="545"/>
    </location>
</feature>
<evidence type="ECO:0000256" key="7">
    <source>
        <dbReference type="ARBA" id="ARBA00022840"/>
    </source>
</evidence>
<keyword evidence="10" id="KW-0539">Nucleus</keyword>
<evidence type="ECO:0000313" key="14">
    <source>
        <dbReference type="EMBL" id="SHO76589.1"/>
    </source>
</evidence>
<feature type="compositionally biased region" description="Polar residues" evidence="11">
    <location>
        <begin position="15"/>
        <end position="29"/>
    </location>
</feature>
<evidence type="ECO:0000313" key="15">
    <source>
        <dbReference type="Proteomes" id="UP000186303"/>
    </source>
</evidence>
<evidence type="ECO:0000256" key="4">
    <source>
        <dbReference type="ARBA" id="ARBA00022741"/>
    </source>
</evidence>
<dbReference type="EMBL" id="LT671822">
    <property type="protein sequence ID" value="SHO76589.1"/>
    <property type="molecule type" value="Genomic_DNA"/>
</dbReference>
<comment type="subcellular location">
    <subcellularLocation>
        <location evidence="1">Nucleus</location>
    </subcellularLocation>
</comment>
<evidence type="ECO:0000256" key="2">
    <source>
        <dbReference type="ARBA" id="ARBA00007025"/>
    </source>
</evidence>
<dbReference type="PROSITE" id="PS51192">
    <property type="entry name" value="HELICASE_ATP_BIND_1"/>
    <property type="match status" value="1"/>
</dbReference>
<dbReference type="PROSITE" id="PS51194">
    <property type="entry name" value="HELICASE_CTER"/>
    <property type="match status" value="1"/>
</dbReference>
<evidence type="ECO:0000259" key="13">
    <source>
        <dbReference type="PROSITE" id="PS51194"/>
    </source>
</evidence>
<dbReference type="EC" id="3.6.4.12" evidence="3"/>
<dbReference type="GO" id="GO:0140658">
    <property type="term" value="F:ATP-dependent chromatin remodeler activity"/>
    <property type="evidence" value="ECO:0007669"/>
    <property type="project" value="UniProtKB-ARBA"/>
</dbReference>
<dbReference type="STRING" id="1230383.A0A1M8A2E6"/>
<dbReference type="CDD" id="cd14279">
    <property type="entry name" value="CUE"/>
    <property type="match status" value="1"/>
</dbReference>
<dbReference type="Gene3D" id="3.40.50.10810">
    <property type="entry name" value="Tandem AAA-ATPase domain"/>
    <property type="match status" value="1"/>
</dbReference>